<dbReference type="RefSeq" id="WP_189585902.1">
    <property type="nucleotide sequence ID" value="NZ_BMYF01000027.1"/>
</dbReference>
<keyword evidence="3" id="KW-1185">Reference proteome</keyword>
<dbReference type="Pfam" id="PF10988">
    <property type="entry name" value="DUF2807"/>
    <property type="match status" value="1"/>
</dbReference>
<reference evidence="2" key="2">
    <citation type="submission" date="2020-09" db="EMBL/GenBank/DDBJ databases">
        <authorList>
            <person name="Sun Q."/>
            <person name="Kim S."/>
        </authorList>
    </citation>
    <scope>NUCLEOTIDE SEQUENCE</scope>
    <source>
        <strain evidence="2">KCTC 23224</strain>
    </source>
</reference>
<proteinExistence type="predicted"/>
<dbReference type="InterPro" id="IPR021255">
    <property type="entry name" value="DUF2807"/>
</dbReference>
<evidence type="ECO:0000313" key="2">
    <source>
        <dbReference type="EMBL" id="GHB51074.1"/>
    </source>
</evidence>
<evidence type="ECO:0000259" key="1">
    <source>
        <dbReference type="Pfam" id="PF10988"/>
    </source>
</evidence>
<dbReference type="PANTHER" id="PTHR39200:SF1">
    <property type="entry name" value="AUTO-TRANSPORTER ADHESIN HEAD GIN DOMAIN-CONTAINING PROTEIN-RELATED"/>
    <property type="match status" value="1"/>
</dbReference>
<protein>
    <submittedName>
        <fullName evidence="2">DUF2807 domain-containing protein</fullName>
    </submittedName>
</protein>
<feature type="domain" description="Putative auto-transporter adhesin head GIN" evidence="1">
    <location>
        <begin position="41"/>
        <end position="224"/>
    </location>
</feature>
<dbReference type="Proteomes" id="UP000642809">
    <property type="component" value="Unassembled WGS sequence"/>
</dbReference>
<reference evidence="2" key="1">
    <citation type="journal article" date="2014" name="Int. J. Syst. Evol. Microbiol.">
        <title>Complete genome sequence of Corynebacterium casei LMG S-19264T (=DSM 44701T), isolated from a smear-ripened cheese.</title>
        <authorList>
            <consortium name="US DOE Joint Genome Institute (JGI-PGF)"/>
            <person name="Walter F."/>
            <person name="Albersmeier A."/>
            <person name="Kalinowski J."/>
            <person name="Ruckert C."/>
        </authorList>
    </citation>
    <scope>NUCLEOTIDE SEQUENCE</scope>
    <source>
        <strain evidence="2">KCTC 23224</strain>
    </source>
</reference>
<name>A0A8J3G6T3_9BACT</name>
<gene>
    <name evidence="2" type="ORF">GCM10008106_34830</name>
</gene>
<dbReference type="EMBL" id="BMYF01000027">
    <property type="protein sequence ID" value="GHB51074.1"/>
    <property type="molecule type" value="Genomic_DNA"/>
</dbReference>
<accession>A0A8J3G6T3</accession>
<sequence length="240" mass="25715">MKMYAIQGMLALLLLVSACDFKIKEKEFTGEMGAKDMALADFTQLVLKGAFDVYIAQGDNPSIEISGDESLVEKVEVSQSGDVLTISLKRPKEDVKLTNDLKISLTVNQLEQLKFDGAGQVKSTQRLGVRDFKISGNGVGNIELDLDANSVEAVLNFVGKMQLTGDTERLLLKNEGVGNIDASKLMAKDCQVESSGIGAVSIHCTGELSLDMSGIGTVSYKGNPTVVHEKVSGIGKVNRN</sequence>
<dbReference type="AlphaFoldDB" id="A0A8J3G6T3"/>
<dbReference type="PANTHER" id="PTHR39200">
    <property type="entry name" value="HYPOTHETICAL EXPORTED PROTEIN"/>
    <property type="match status" value="1"/>
</dbReference>
<dbReference type="Gene3D" id="2.160.20.120">
    <property type="match status" value="1"/>
</dbReference>
<comment type="caution">
    <text evidence="2">The sequence shown here is derived from an EMBL/GenBank/DDBJ whole genome shotgun (WGS) entry which is preliminary data.</text>
</comment>
<organism evidence="2 3">
    <name type="scientific">Mongoliitalea lutea</name>
    <dbReference type="NCBI Taxonomy" id="849756"/>
    <lineage>
        <taxon>Bacteria</taxon>
        <taxon>Pseudomonadati</taxon>
        <taxon>Bacteroidota</taxon>
        <taxon>Cytophagia</taxon>
        <taxon>Cytophagales</taxon>
        <taxon>Cyclobacteriaceae</taxon>
        <taxon>Mongoliitalea</taxon>
    </lineage>
</organism>
<evidence type="ECO:0000313" key="3">
    <source>
        <dbReference type="Proteomes" id="UP000642809"/>
    </source>
</evidence>
<dbReference type="PROSITE" id="PS51257">
    <property type="entry name" value="PROKAR_LIPOPROTEIN"/>
    <property type="match status" value="1"/>
</dbReference>